<dbReference type="RefSeq" id="WP_093244208.1">
    <property type="nucleotide sequence ID" value="NZ_FNQF01000006.1"/>
</dbReference>
<evidence type="ECO:0000313" key="3">
    <source>
        <dbReference type="EMBL" id="SEA46424.1"/>
    </source>
</evidence>
<dbReference type="Gene3D" id="3.40.50.11550">
    <property type="match status" value="1"/>
</dbReference>
<name>A0A1H4BEF3_9FLAO</name>
<keyword evidence="1" id="KW-0732">Signal</keyword>
<dbReference type="AlphaFoldDB" id="A0A1H4BEF3"/>
<dbReference type="InterPro" id="IPR007314">
    <property type="entry name" value="Cofac_haem-bd_dom"/>
</dbReference>
<dbReference type="EMBL" id="FNQF01000006">
    <property type="protein sequence ID" value="SEA46424.1"/>
    <property type="molecule type" value="Genomic_DNA"/>
</dbReference>
<evidence type="ECO:0000259" key="2">
    <source>
        <dbReference type="Pfam" id="PF04187"/>
    </source>
</evidence>
<protein>
    <submittedName>
        <fullName evidence="3">Uncharacterized iron-regulated protein</fullName>
    </submittedName>
</protein>
<sequence>MTLKLRLCLILSLFFSISSFAQHKAAYKLVDQTGKEIAFQDMIEVLEDVDVVLFGEFHDNPISHWLQYEVVKSLHDEKINIKLGAEMFEADQQEALNAYLSDEFSAKQLQDSIKLWPNYKTDYKPLVDFAKTNSLEFIATNIPRRFASDVYKKGGFKALDELSSKQKSWIAPLPVPFDIELRSYQDMLKMMGDHGGVDIVKAQAIKDATMAHFTLTDLLPNEVFIHFNGSYHSNYFEGIFWYLKQYRKEVRIKTITTVEQEQLKRLDEKNKNLADYIIIVDENMTKTY</sequence>
<organism evidence="3 4">
    <name type="scientific">Psychroflexus halocasei</name>
    <dbReference type="NCBI Taxonomy" id="908615"/>
    <lineage>
        <taxon>Bacteria</taxon>
        <taxon>Pseudomonadati</taxon>
        <taxon>Bacteroidota</taxon>
        <taxon>Flavobacteriia</taxon>
        <taxon>Flavobacteriales</taxon>
        <taxon>Flavobacteriaceae</taxon>
        <taxon>Psychroflexus</taxon>
    </lineage>
</organism>
<accession>A0A1H4BEF3</accession>
<evidence type="ECO:0000256" key="1">
    <source>
        <dbReference type="SAM" id="SignalP"/>
    </source>
</evidence>
<keyword evidence="4" id="KW-1185">Reference proteome</keyword>
<dbReference type="Pfam" id="PF04187">
    <property type="entry name" value="Cofac_haem_bdg"/>
    <property type="match status" value="1"/>
</dbReference>
<proteinExistence type="predicted"/>
<evidence type="ECO:0000313" key="4">
    <source>
        <dbReference type="Proteomes" id="UP000198820"/>
    </source>
</evidence>
<dbReference type="STRING" id="908615.SAMN05421540_1066"/>
<gene>
    <name evidence="3" type="ORF">SAMN05421540_1066</name>
</gene>
<reference evidence="3 4" key="1">
    <citation type="submission" date="2016-10" db="EMBL/GenBank/DDBJ databases">
        <authorList>
            <person name="de Groot N.N."/>
        </authorList>
    </citation>
    <scope>NUCLEOTIDE SEQUENCE [LARGE SCALE GENOMIC DNA]</scope>
    <source>
        <strain evidence="3 4">DSM 23581</strain>
    </source>
</reference>
<feature type="domain" description="Haem-binding uptake Tiki superfamily ChaN" evidence="2">
    <location>
        <begin position="42"/>
        <end position="243"/>
    </location>
</feature>
<feature type="chain" id="PRO_5011668003" evidence="1">
    <location>
        <begin position="22"/>
        <end position="288"/>
    </location>
</feature>
<dbReference type="CDD" id="cd14727">
    <property type="entry name" value="ChanN-like"/>
    <property type="match status" value="1"/>
</dbReference>
<feature type="signal peptide" evidence="1">
    <location>
        <begin position="1"/>
        <end position="21"/>
    </location>
</feature>
<dbReference type="SUPFAM" id="SSF159501">
    <property type="entry name" value="EreA/ChaN-like"/>
    <property type="match status" value="1"/>
</dbReference>
<dbReference type="Proteomes" id="UP000198820">
    <property type="component" value="Unassembled WGS sequence"/>
</dbReference>